<reference evidence="2 3" key="1">
    <citation type="submission" date="2019-07" db="EMBL/GenBank/DDBJ databases">
        <title>De Novo Assembly of kiwifruit Actinidia rufa.</title>
        <authorList>
            <person name="Sugita-Konishi S."/>
            <person name="Sato K."/>
            <person name="Mori E."/>
            <person name="Abe Y."/>
            <person name="Kisaki G."/>
            <person name="Hamano K."/>
            <person name="Suezawa K."/>
            <person name="Otani M."/>
            <person name="Fukuda T."/>
            <person name="Manabe T."/>
            <person name="Gomi K."/>
            <person name="Tabuchi M."/>
            <person name="Akimitsu K."/>
            <person name="Kataoka I."/>
        </authorList>
    </citation>
    <scope>NUCLEOTIDE SEQUENCE [LARGE SCALE GENOMIC DNA]</scope>
    <source>
        <strain evidence="3">cv. Fuchu</strain>
    </source>
</reference>
<dbReference type="Pfam" id="PF07734">
    <property type="entry name" value="FBA_1"/>
    <property type="match status" value="1"/>
</dbReference>
<dbReference type="InterPro" id="IPR011043">
    <property type="entry name" value="Gal_Oxase/kelch_b-propeller"/>
</dbReference>
<sequence length="368" mass="40881">MADLPSEIVADILSRLPVKPLLCFRSVSKPWCALIDSPDFIKTHLSRSIQTQTNLSLILSDTIEPRLHSLCLDSLDRAIELNPPLRKNRTQVWGSSNGLLCLANAAHDVVLWNPWTKKYHKLPVSPVENPSYVYNYKTLVYGFGYDSVFDDYKVVKIMQFHGVKPEGACMDSEVYVFSLKSNSWRTVSNLPFSLALGQDHGLLASGALHWDAIVGEGDEPSIIVAFDIAREGYYLLPQPEYEDPNFGFLSLGVLEGCLCVLCSYSEVGVDIWAMKEYGIKESWAKLISIKNSISVRFFDELRPIAYSKCGGKLLIQHDAHKFILYDLESKLIEKVGIPGLPEEFEVMPCSGSLVPLGSGGGASDGKKQ</sequence>
<comment type="caution">
    <text evidence="2">The sequence shown here is derived from an EMBL/GenBank/DDBJ whole genome shotgun (WGS) entry which is preliminary data.</text>
</comment>
<organism evidence="2 3">
    <name type="scientific">Actinidia rufa</name>
    <dbReference type="NCBI Taxonomy" id="165716"/>
    <lineage>
        <taxon>Eukaryota</taxon>
        <taxon>Viridiplantae</taxon>
        <taxon>Streptophyta</taxon>
        <taxon>Embryophyta</taxon>
        <taxon>Tracheophyta</taxon>
        <taxon>Spermatophyta</taxon>
        <taxon>Magnoliopsida</taxon>
        <taxon>eudicotyledons</taxon>
        <taxon>Gunneridae</taxon>
        <taxon>Pentapetalae</taxon>
        <taxon>asterids</taxon>
        <taxon>Ericales</taxon>
        <taxon>Actinidiaceae</taxon>
        <taxon>Actinidia</taxon>
    </lineage>
</organism>
<evidence type="ECO:0000313" key="2">
    <source>
        <dbReference type="EMBL" id="GFY88982.1"/>
    </source>
</evidence>
<dbReference type="NCBIfam" id="TIGR01640">
    <property type="entry name" value="F_box_assoc_1"/>
    <property type="match status" value="1"/>
</dbReference>
<dbReference type="Proteomes" id="UP000585474">
    <property type="component" value="Unassembled WGS sequence"/>
</dbReference>
<accession>A0A7J0ERM3</accession>
<dbReference type="InterPro" id="IPR017451">
    <property type="entry name" value="F-box-assoc_interact_dom"/>
</dbReference>
<dbReference type="Gene3D" id="1.20.1280.50">
    <property type="match status" value="1"/>
</dbReference>
<proteinExistence type="predicted"/>
<dbReference type="PANTHER" id="PTHR31672">
    <property type="entry name" value="BNACNNG10540D PROTEIN"/>
    <property type="match status" value="1"/>
</dbReference>
<dbReference type="SUPFAM" id="SSF81383">
    <property type="entry name" value="F-box domain"/>
    <property type="match status" value="1"/>
</dbReference>
<evidence type="ECO:0000313" key="3">
    <source>
        <dbReference type="Proteomes" id="UP000585474"/>
    </source>
</evidence>
<dbReference type="AlphaFoldDB" id="A0A7J0ERM3"/>
<protein>
    <recommendedName>
        <fullName evidence="1">F-box domain-containing protein</fullName>
    </recommendedName>
</protein>
<feature type="domain" description="F-box" evidence="1">
    <location>
        <begin position="1"/>
        <end position="44"/>
    </location>
</feature>
<dbReference type="SMART" id="SM00256">
    <property type="entry name" value="FBOX"/>
    <property type="match status" value="1"/>
</dbReference>
<dbReference type="SUPFAM" id="SSF50965">
    <property type="entry name" value="Galactose oxidase, central domain"/>
    <property type="match status" value="1"/>
</dbReference>
<dbReference type="InterPro" id="IPR006527">
    <property type="entry name" value="F-box-assoc_dom_typ1"/>
</dbReference>
<dbReference type="CDD" id="cd22157">
    <property type="entry name" value="F-box_AtFBW1-like"/>
    <property type="match status" value="1"/>
</dbReference>
<dbReference type="OrthoDB" id="591557at2759"/>
<dbReference type="InterPro" id="IPR001810">
    <property type="entry name" value="F-box_dom"/>
</dbReference>
<dbReference type="InterPro" id="IPR050796">
    <property type="entry name" value="SCF_F-box_component"/>
</dbReference>
<gene>
    <name evidence="2" type="ORF">Acr_06g0009220</name>
</gene>
<dbReference type="PANTHER" id="PTHR31672:SF13">
    <property type="entry name" value="F-BOX PROTEIN CPR30-LIKE"/>
    <property type="match status" value="1"/>
</dbReference>
<name>A0A7J0ERM3_9ERIC</name>
<evidence type="ECO:0000259" key="1">
    <source>
        <dbReference type="PROSITE" id="PS50181"/>
    </source>
</evidence>
<dbReference type="EMBL" id="BJWL01000006">
    <property type="protein sequence ID" value="GFY88982.1"/>
    <property type="molecule type" value="Genomic_DNA"/>
</dbReference>
<dbReference type="PROSITE" id="PS50181">
    <property type="entry name" value="FBOX"/>
    <property type="match status" value="1"/>
</dbReference>
<dbReference type="InterPro" id="IPR036047">
    <property type="entry name" value="F-box-like_dom_sf"/>
</dbReference>
<keyword evidence="3" id="KW-1185">Reference proteome</keyword>
<dbReference type="Pfam" id="PF00646">
    <property type="entry name" value="F-box"/>
    <property type="match status" value="1"/>
</dbReference>